<organism evidence="4 5">
    <name type="scientific">Reticulomyxa filosa</name>
    <dbReference type="NCBI Taxonomy" id="46433"/>
    <lineage>
        <taxon>Eukaryota</taxon>
        <taxon>Sar</taxon>
        <taxon>Rhizaria</taxon>
        <taxon>Retaria</taxon>
        <taxon>Foraminifera</taxon>
        <taxon>Monothalamids</taxon>
        <taxon>Reticulomyxidae</taxon>
        <taxon>Reticulomyxa</taxon>
    </lineage>
</organism>
<feature type="repeat" description="WD" evidence="3">
    <location>
        <begin position="93"/>
        <end position="136"/>
    </location>
</feature>
<dbReference type="PANTHER" id="PTHR19879">
    <property type="entry name" value="TRANSCRIPTION INITIATION FACTOR TFIID"/>
    <property type="match status" value="1"/>
</dbReference>
<feature type="repeat" description="WD" evidence="3">
    <location>
        <begin position="263"/>
        <end position="289"/>
    </location>
</feature>
<name>X6LWL4_RETFI</name>
<evidence type="ECO:0000256" key="2">
    <source>
        <dbReference type="ARBA" id="ARBA00022737"/>
    </source>
</evidence>
<dbReference type="PROSITE" id="PS00678">
    <property type="entry name" value="WD_REPEATS_1"/>
    <property type="match status" value="6"/>
</dbReference>
<accession>X6LWL4</accession>
<comment type="caution">
    <text evidence="4">The sequence shown here is derived from an EMBL/GenBank/DDBJ whole genome shotgun (WGS) entry which is preliminary data.</text>
</comment>
<dbReference type="SMART" id="SM00320">
    <property type="entry name" value="WD40"/>
    <property type="match status" value="6"/>
</dbReference>
<dbReference type="PROSITE" id="PS50294">
    <property type="entry name" value="WD_REPEATS_REGION"/>
    <property type="match status" value="4"/>
</dbReference>
<evidence type="ECO:0000256" key="1">
    <source>
        <dbReference type="ARBA" id="ARBA00022574"/>
    </source>
</evidence>
<evidence type="ECO:0000313" key="4">
    <source>
        <dbReference type="EMBL" id="ETO05527.1"/>
    </source>
</evidence>
<dbReference type="InterPro" id="IPR019775">
    <property type="entry name" value="WD40_repeat_CS"/>
</dbReference>
<protein>
    <submittedName>
        <fullName evidence="4">WD-40 repeat protein</fullName>
    </submittedName>
</protein>
<dbReference type="InterPro" id="IPR001680">
    <property type="entry name" value="WD40_rpt"/>
</dbReference>
<gene>
    <name evidence="4" type="ORF">RFI_31869</name>
</gene>
<dbReference type="OrthoDB" id="189968at2759"/>
<evidence type="ECO:0000256" key="3">
    <source>
        <dbReference type="PROSITE-ProRule" id="PRU00221"/>
    </source>
</evidence>
<feature type="repeat" description="WD" evidence="3">
    <location>
        <begin position="137"/>
        <end position="184"/>
    </location>
</feature>
<reference evidence="4 5" key="1">
    <citation type="journal article" date="2013" name="Curr. Biol.">
        <title>The Genome of the Foraminiferan Reticulomyxa filosa.</title>
        <authorList>
            <person name="Glockner G."/>
            <person name="Hulsmann N."/>
            <person name="Schleicher M."/>
            <person name="Noegel A.A."/>
            <person name="Eichinger L."/>
            <person name="Gallinger C."/>
            <person name="Pawlowski J."/>
            <person name="Sierra R."/>
            <person name="Euteneuer U."/>
            <person name="Pillet L."/>
            <person name="Moustafa A."/>
            <person name="Platzer M."/>
            <person name="Groth M."/>
            <person name="Szafranski K."/>
            <person name="Schliwa M."/>
        </authorList>
    </citation>
    <scope>NUCLEOTIDE SEQUENCE [LARGE SCALE GENOMIC DNA]</scope>
</reference>
<dbReference type="Gene3D" id="2.130.10.10">
    <property type="entry name" value="YVTN repeat-like/Quinoprotein amine dehydrogenase"/>
    <property type="match status" value="3"/>
</dbReference>
<dbReference type="Pfam" id="PF00400">
    <property type="entry name" value="WD40"/>
    <property type="match status" value="6"/>
</dbReference>
<feature type="repeat" description="WD" evidence="3">
    <location>
        <begin position="185"/>
        <end position="228"/>
    </location>
</feature>
<dbReference type="PRINTS" id="PR00320">
    <property type="entry name" value="GPROTEINBRPT"/>
</dbReference>
<proteinExistence type="predicted"/>
<dbReference type="InterPro" id="IPR036322">
    <property type="entry name" value="WD40_repeat_dom_sf"/>
</dbReference>
<dbReference type="AlphaFoldDB" id="X6LWL4"/>
<feature type="repeat" description="WD" evidence="3">
    <location>
        <begin position="290"/>
        <end position="338"/>
    </location>
</feature>
<dbReference type="PANTHER" id="PTHR19879:SF9">
    <property type="entry name" value="TRANSCRIPTION INITIATION FACTOR TFIID SUBUNIT 5"/>
    <property type="match status" value="1"/>
</dbReference>
<dbReference type="PROSITE" id="PS50082">
    <property type="entry name" value="WD_REPEATS_2"/>
    <property type="match status" value="6"/>
</dbReference>
<evidence type="ECO:0000313" key="5">
    <source>
        <dbReference type="Proteomes" id="UP000023152"/>
    </source>
</evidence>
<dbReference type="EMBL" id="ASPP01028025">
    <property type="protein sequence ID" value="ETO05527.1"/>
    <property type="molecule type" value="Genomic_DNA"/>
</dbReference>
<keyword evidence="5" id="KW-1185">Reference proteome</keyword>
<dbReference type="Proteomes" id="UP000023152">
    <property type="component" value="Unassembled WGS sequence"/>
</dbReference>
<keyword evidence="1 3" id="KW-0853">WD repeat</keyword>
<dbReference type="InterPro" id="IPR015943">
    <property type="entry name" value="WD40/YVTN_repeat-like_dom_sf"/>
</dbReference>
<dbReference type="SUPFAM" id="SSF50978">
    <property type="entry name" value="WD40 repeat-like"/>
    <property type="match status" value="1"/>
</dbReference>
<feature type="repeat" description="WD" evidence="3">
    <location>
        <begin position="339"/>
        <end position="390"/>
    </location>
</feature>
<sequence length="471" mass="54179">MTAITNEQEIAVQLTLTEEDEVQKIIQHWIRILNIKLGWIHDFDKLVVNYVMFHFFLYSMLKLLFVHNHYLAQASNAFMLDTFRSSAKLIKSLTGHVNSVYSIDYFTFDDNQLICSGSVDRTVRIWDVETNKQIQTFNGHSFPVYCAKFSPYHYYYHHRNVICSSSNDNSIYFWDFKNNQQSQLFNEHNDGIGGIEFSSFNGGRYLCSGSFDKTIRLWDVETCKLLHVFNGHKEAIWCVDISPLQSNNNNGNKINSINEVGGNGYTICSGSCDNTVRIWDIETAKQLVVFEGHKENLACVKYGTNELGINSDANTILSGSNDKSVRLWDIRSGQQIQVFNGHTDWVNAVEYLPFVINNDEIGGVSSVICSGSTDGTIRFWDIRSNKHELHMIKGDCEEDNGISSLKFFQITKKGKESKNNDNYSYNSKNYFKGFKKQKGHMFRLKFIPLDQMLLCPFVKSLKYKIILQHIV</sequence>
<dbReference type="CDD" id="cd00200">
    <property type="entry name" value="WD40"/>
    <property type="match status" value="1"/>
</dbReference>
<keyword evidence="2" id="KW-0677">Repeat</keyword>
<dbReference type="InterPro" id="IPR020472">
    <property type="entry name" value="WD40_PAC1"/>
</dbReference>